<feature type="region of interest" description="Disordered" evidence="1">
    <location>
        <begin position="1"/>
        <end position="20"/>
    </location>
</feature>
<sequence>MVYPNFGQPPSNGKHGAKAERIRKDEQVVQLLQQICGHAADAETATSGLDMSEVMQNQVEFPNDGQELRCGRLQILAEFLFAETALSRAMLAFSKDIHRATENSDEESLDQAVKEKAIREFLAENTHEASQALELVAMVDSELSVWAVTVFSSFFEIQPNPNLAEIEFLARTTESSSAVVATWFTSKRNRLLNLFKSKKLLGDLNDEEAERMLVAVVKEKAAKEGKAL</sequence>
<dbReference type="SUPFAM" id="SSF46689">
    <property type="entry name" value="Homeodomain-like"/>
    <property type="match status" value="1"/>
</dbReference>
<evidence type="ECO:0000313" key="3">
    <source>
        <dbReference type="Proteomes" id="UP000316270"/>
    </source>
</evidence>
<dbReference type="GO" id="GO:0003677">
    <property type="term" value="F:DNA binding"/>
    <property type="evidence" value="ECO:0007669"/>
    <property type="project" value="InterPro"/>
</dbReference>
<evidence type="ECO:0000256" key="1">
    <source>
        <dbReference type="SAM" id="MobiDB-lite"/>
    </source>
</evidence>
<name>A0A517KYL7_9PEZI</name>
<dbReference type="InterPro" id="IPR001356">
    <property type="entry name" value="HD"/>
</dbReference>
<dbReference type="Proteomes" id="UP000316270">
    <property type="component" value="Chromosome 1"/>
</dbReference>
<dbReference type="AlphaFoldDB" id="A0A517KYL7"/>
<gene>
    <name evidence="2" type="ORF">FKW77_010846</name>
</gene>
<organism evidence="2 3">
    <name type="scientific">Venturia effusa</name>
    <dbReference type="NCBI Taxonomy" id="50376"/>
    <lineage>
        <taxon>Eukaryota</taxon>
        <taxon>Fungi</taxon>
        <taxon>Dikarya</taxon>
        <taxon>Ascomycota</taxon>
        <taxon>Pezizomycotina</taxon>
        <taxon>Dothideomycetes</taxon>
        <taxon>Pleosporomycetidae</taxon>
        <taxon>Venturiales</taxon>
        <taxon>Venturiaceae</taxon>
        <taxon>Venturia</taxon>
    </lineage>
</organism>
<dbReference type="EMBL" id="CP042185">
    <property type="protein sequence ID" value="QDS68479.1"/>
    <property type="molecule type" value="Genomic_DNA"/>
</dbReference>
<evidence type="ECO:0000313" key="2">
    <source>
        <dbReference type="EMBL" id="QDS68479.1"/>
    </source>
</evidence>
<dbReference type="CDD" id="cd00086">
    <property type="entry name" value="homeodomain"/>
    <property type="match status" value="1"/>
</dbReference>
<dbReference type="InterPro" id="IPR009057">
    <property type="entry name" value="Homeodomain-like_sf"/>
</dbReference>
<dbReference type="Gene3D" id="1.10.10.60">
    <property type="entry name" value="Homeodomain-like"/>
    <property type="match status" value="1"/>
</dbReference>
<dbReference type="OrthoDB" id="3930253at2759"/>
<reference evidence="2 3" key="1">
    <citation type="submission" date="2019-07" db="EMBL/GenBank/DDBJ databases">
        <title>Finished genome of Venturia effusa.</title>
        <authorList>
            <person name="Young C.A."/>
            <person name="Cox M.P."/>
            <person name="Ganley A.R.D."/>
            <person name="David W.J."/>
        </authorList>
    </citation>
    <scope>NUCLEOTIDE SEQUENCE [LARGE SCALE GENOMIC DNA]</scope>
    <source>
        <strain evidence="3">albino</strain>
    </source>
</reference>
<proteinExistence type="predicted"/>
<accession>A0A517KYL7</accession>
<protein>
    <submittedName>
        <fullName evidence="2">Uncharacterized protein</fullName>
    </submittedName>
</protein>
<keyword evidence="3" id="KW-1185">Reference proteome</keyword>